<dbReference type="InterPro" id="IPR036721">
    <property type="entry name" value="RCK_C_sf"/>
</dbReference>
<evidence type="ECO:0000313" key="4">
    <source>
        <dbReference type="Proteomes" id="UP000217944"/>
    </source>
</evidence>
<sequence length="543" mass="62642">MDNQVVWIVLKKLRTPFLVLLITFSISIIGLMLIPAIDDKGHIYHLNFFDAFYFVSYMATTIGFGEGPYAFTYPQKLWVTFSIYLTVIGWFYAIGTIVALIQDEALKKAINLRKFIKQVKTLREDFFIIIGYNRVTKDIINNSDFRFVVIDKKEEKIDELNLEDFNPVVPAITGDGTNEIILKYAGIESKYCRGVISLFEDDAKNMQIATVCKLLNPKIDLIVKATSKNQEDYYKSLGIKYIINPFKIISDRIYLNITKPFIWLLELWAFGHKLILEQKDLLPKGKYLICGYGRMGHALEEGLKMAGINYNILKIETEDYVRKKGSVIFGDDEDRRVLESYDVKNSNAIFAATNNDLLNLTIINKAKKLNPKIYTIARENSLDDITIFQAAEIDRIYVLEKITAEYAITSISRPLVDAFIRKVREMDNSWGEVMVNMLKNIAGERPIYYEITINAENAYALMLKLKKRKITLGDIRKSRANRNELLHIVYLLLKRGDKIILMPGSDMEIKENDKLLIASNKENIEDFEYIVNNIYELDYVLGE</sequence>
<dbReference type="AlphaFoldDB" id="A0A292YCS3"/>
<keyword evidence="1" id="KW-1133">Transmembrane helix</keyword>
<dbReference type="SUPFAM" id="SSF116726">
    <property type="entry name" value="TrkA C-terminal domain-like"/>
    <property type="match status" value="1"/>
</dbReference>
<organism evidence="3 4">
    <name type="scientific">Lebetimonas natsushimae</name>
    <dbReference type="NCBI Taxonomy" id="1936991"/>
    <lineage>
        <taxon>Bacteria</taxon>
        <taxon>Pseudomonadati</taxon>
        <taxon>Campylobacterota</taxon>
        <taxon>Epsilonproteobacteria</taxon>
        <taxon>Nautiliales</taxon>
        <taxon>Nautiliaceae</taxon>
        <taxon>Lebetimonas</taxon>
    </lineage>
</organism>
<comment type="caution">
    <text evidence="3">The sequence shown here is derived from an EMBL/GenBank/DDBJ whole genome shotgun (WGS) entry which is preliminary data.</text>
</comment>
<dbReference type="RefSeq" id="WP_096258390.1">
    <property type="nucleotide sequence ID" value="NZ_BDME01000001.1"/>
</dbReference>
<dbReference type="PANTHER" id="PTHR43833">
    <property type="entry name" value="POTASSIUM CHANNEL PROTEIN 2-RELATED-RELATED"/>
    <property type="match status" value="1"/>
</dbReference>
<evidence type="ECO:0000259" key="2">
    <source>
        <dbReference type="PROSITE" id="PS51201"/>
    </source>
</evidence>
<dbReference type="SUPFAM" id="SSF81324">
    <property type="entry name" value="Voltage-gated potassium channels"/>
    <property type="match status" value="1"/>
</dbReference>
<dbReference type="EMBL" id="BDME01000001">
    <property type="protein sequence ID" value="GAX87241.1"/>
    <property type="molecule type" value="Genomic_DNA"/>
</dbReference>
<dbReference type="InterPro" id="IPR003148">
    <property type="entry name" value="RCK_N"/>
</dbReference>
<dbReference type="Gene3D" id="1.10.287.70">
    <property type="match status" value="1"/>
</dbReference>
<dbReference type="Gene3D" id="3.40.50.720">
    <property type="entry name" value="NAD(P)-binding Rossmann-like Domain"/>
    <property type="match status" value="2"/>
</dbReference>
<feature type="transmembrane region" description="Helical" evidence="1">
    <location>
        <begin position="17"/>
        <end position="37"/>
    </location>
</feature>
<dbReference type="Pfam" id="PF02254">
    <property type="entry name" value="TrkA_N"/>
    <property type="match status" value="2"/>
</dbReference>
<proteinExistence type="predicted"/>
<keyword evidence="4" id="KW-1185">Reference proteome</keyword>
<keyword evidence="1" id="KW-0472">Membrane</keyword>
<dbReference type="Gene3D" id="3.30.70.1450">
    <property type="entry name" value="Regulator of K+ conductance, C-terminal domain"/>
    <property type="match status" value="1"/>
</dbReference>
<reference evidence="3 4" key="1">
    <citation type="journal article" date="2017" name="Syst. Appl. Microbiol.">
        <title>Lebetimonas natsushimae sp. nov., a novel strictly anaerobic, moderately thermophilic chemoautotroph isolated from a deep-sea hydrothermal vent polychaete nest in the Mid-Okinawa Trough.</title>
        <authorList>
            <person name="Nagata R."/>
            <person name="Takaki Y."/>
            <person name="Tame A."/>
            <person name="Nunoura T."/>
            <person name="Muto H."/>
            <person name="Mino S."/>
            <person name="Sawayama S."/>
            <person name="Takai K."/>
            <person name="Nakagawa S."/>
        </authorList>
    </citation>
    <scope>NUCLEOTIDE SEQUENCE [LARGE SCALE GENOMIC DNA]</scope>
    <source>
        <strain evidence="3 4">HS1857</strain>
    </source>
</reference>
<feature type="transmembrane region" description="Helical" evidence="1">
    <location>
        <begin position="77"/>
        <end position="101"/>
    </location>
</feature>
<gene>
    <name evidence="3" type="ORF">LNAT_P0536</name>
</gene>
<feature type="domain" description="RCK N-terminal" evidence="2">
    <location>
        <begin position="124"/>
        <end position="243"/>
    </location>
</feature>
<dbReference type="InterPro" id="IPR050721">
    <property type="entry name" value="Trk_Ktr_HKT_K-transport"/>
</dbReference>
<dbReference type="GO" id="GO:0006813">
    <property type="term" value="P:potassium ion transport"/>
    <property type="evidence" value="ECO:0007669"/>
    <property type="project" value="InterPro"/>
</dbReference>
<accession>A0A292YCS3</accession>
<dbReference type="PROSITE" id="PS51201">
    <property type="entry name" value="RCK_N"/>
    <property type="match status" value="1"/>
</dbReference>
<dbReference type="Proteomes" id="UP000217944">
    <property type="component" value="Unassembled WGS sequence"/>
</dbReference>
<protein>
    <recommendedName>
        <fullName evidence="2">RCK N-terminal domain-containing protein</fullName>
    </recommendedName>
</protein>
<dbReference type="InterPro" id="IPR036291">
    <property type="entry name" value="NAD(P)-bd_dom_sf"/>
</dbReference>
<dbReference type="OrthoDB" id="9781411at2"/>
<feature type="transmembrane region" description="Helical" evidence="1">
    <location>
        <begin position="43"/>
        <end position="65"/>
    </location>
</feature>
<evidence type="ECO:0000256" key="1">
    <source>
        <dbReference type="SAM" id="Phobius"/>
    </source>
</evidence>
<dbReference type="SUPFAM" id="SSF51735">
    <property type="entry name" value="NAD(P)-binding Rossmann-fold domains"/>
    <property type="match status" value="2"/>
</dbReference>
<name>A0A292YCS3_9BACT</name>
<evidence type="ECO:0000313" key="3">
    <source>
        <dbReference type="EMBL" id="GAX87241.1"/>
    </source>
</evidence>
<keyword evidence="1" id="KW-0812">Transmembrane</keyword>